<dbReference type="Pfam" id="PF14659">
    <property type="entry name" value="Phage_int_SAM_3"/>
    <property type="match status" value="1"/>
</dbReference>
<organism evidence="9 10">
    <name type="scientific">Eisenbergiella massiliensis</name>
    <dbReference type="NCBI Taxonomy" id="1720294"/>
    <lineage>
        <taxon>Bacteria</taxon>
        <taxon>Bacillati</taxon>
        <taxon>Bacillota</taxon>
        <taxon>Clostridia</taxon>
        <taxon>Lachnospirales</taxon>
        <taxon>Lachnospiraceae</taxon>
        <taxon>Eisenbergiella</taxon>
    </lineage>
</organism>
<dbReference type="RefSeq" id="WP_025487437.1">
    <property type="nucleotide sequence ID" value="NZ_JBKVAZ010000035.1"/>
</dbReference>
<dbReference type="PANTHER" id="PTHR30349:SF64">
    <property type="entry name" value="PROPHAGE INTEGRASE INTD-RELATED"/>
    <property type="match status" value="1"/>
</dbReference>
<dbReference type="Gene3D" id="1.10.150.130">
    <property type="match status" value="1"/>
</dbReference>
<feature type="domain" description="Core-binding (CB)" evidence="8">
    <location>
        <begin position="56"/>
        <end position="138"/>
    </location>
</feature>
<evidence type="ECO:0000313" key="10">
    <source>
        <dbReference type="Proteomes" id="UP000261166"/>
    </source>
</evidence>
<dbReference type="GO" id="GO:0006310">
    <property type="term" value="P:DNA recombination"/>
    <property type="evidence" value="ECO:0007669"/>
    <property type="project" value="UniProtKB-KW"/>
</dbReference>
<feature type="domain" description="Tyr recombinase" evidence="7">
    <location>
        <begin position="159"/>
        <end position="339"/>
    </location>
</feature>
<name>A0A3E3IR85_9FIRM</name>
<dbReference type="InterPro" id="IPR050090">
    <property type="entry name" value="Tyrosine_recombinase_XerCD"/>
</dbReference>
<dbReference type="Proteomes" id="UP000261166">
    <property type="component" value="Unassembled WGS sequence"/>
</dbReference>
<dbReference type="SUPFAM" id="SSF56349">
    <property type="entry name" value="DNA breaking-rejoining enzymes"/>
    <property type="match status" value="1"/>
</dbReference>
<dbReference type="InterPro" id="IPR004107">
    <property type="entry name" value="Integrase_SAM-like_N"/>
</dbReference>
<sequence>MPSYYDEKTKTWFCKFYYTDYTGCSHQKKKRGFKLQREAKEWERSFLEHQQGSPDITFQTLYDNYIEDIKHRLKESTLKGKINVFKNRILPYFKEKRINAITPKDIRDWQNAQIAKKYSNAYLDRINNMMVTIMNYAVLYYHLRENPCNKAGHMGKRTRSMKFWTLDQYNKVLQYVTDITARIALQVLFYSGMRFGEMLALTLNDLDFENNTITIDKNLPQNSKGTVTPKSENGTRVVTMPAAIMEELEAYIQRLYGLTGEQRIFTFTRSLIRGTMQRCSKQANVPFIRIHDLRHSHVSLLIDLEFTPHLIAERIGDTVQMVNNTYGHLYPNRHAEAAEKLNSLIVPK</sequence>
<evidence type="ECO:0000259" key="7">
    <source>
        <dbReference type="PROSITE" id="PS51898"/>
    </source>
</evidence>
<evidence type="ECO:0000256" key="5">
    <source>
        <dbReference type="ARBA" id="ARBA00023172"/>
    </source>
</evidence>
<dbReference type="GO" id="GO:0015074">
    <property type="term" value="P:DNA integration"/>
    <property type="evidence" value="ECO:0007669"/>
    <property type="project" value="UniProtKB-KW"/>
</dbReference>
<keyword evidence="3" id="KW-0229">DNA integration</keyword>
<evidence type="ECO:0000256" key="4">
    <source>
        <dbReference type="ARBA" id="ARBA00023125"/>
    </source>
</evidence>
<dbReference type="InterPro" id="IPR011010">
    <property type="entry name" value="DNA_brk_join_enz"/>
</dbReference>
<proteinExistence type="inferred from homology"/>
<evidence type="ECO:0000259" key="8">
    <source>
        <dbReference type="PROSITE" id="PS51900"/>
    </source>
</evidence>
<accession>A0A3E3IR85</accession>
<evidence type="ECO:0000256" key="3">
    <source>
        <dbReference type="ARBA" id="ARBA00022908"/>
    </source>
</evidence>
<dbReference type="CDD" id="cd01189">
    <property type="entry name" value="INT_ICEBs1_C_like"/>
    <property type="match status" value="1"/>
</dbReference>
<dbReference type="PROSITE" id="PS51900">
    <property type="entry name" value="CB"/>
    <property type="match status" value="1"/>
</dbReference>
<dbReference type="InterPro" id="IPR013762">
    <property type="entry name" value="Integrase-like_cat_sf"/>
</dbReference>
<dbReference type="OrthoDB" id="9803188at2"/>
<dbReference type="InterPro" id="IPR028259">
    <property type="entry name" value="AP2-like_int_N"/>
</dbReference>
<comment type="caution">
    <text evidence="9">The sequence shown here is derived from an EMBL/GenBank/DDBJ whole genome shotgun (WGS) entry which is preliminary data.</text>
</comment>
<reference evidence="9 10" key="1">
    <citation type="submission" date="2018-08" db="EMBL/GenBank/DDBJ databases">
        <title>A genome reference for cultivated species of the human gut microbiota.</title>
        <authorList>
            <person name="Zou Y."/>
            <person name="Xue W."/>
            <person name="Luo G."/>
        </authorList>
    </citation>
    <scope>NUCLEOTIDE SEQUENCE [LARGE SCALE GENOMIC DNA]</scope>
    <source>
        <strain evidence="9 10">AF26-4BH</strain>
    </source>
</reference>
<dbReference type="EMBL" id="QVLU01000016">
    <property type="protein sequence ID" value="RGE69451.1"/>
    <property type="molecule type" value="Genomic_DNA"/>
</dbReference>
<dbReference type="PROSITE" id="PS51898">
    <property type="entry name" value="TYR_RECOMBINASE"/>
    <property type="match status" value="1"/>
</dbReference>
<dbReference type="InterPro" id="IPR044068">
    <property type="entry name" value="CB"/>
</dbReference>
<dbReference type="PANTHER" id="PTHR30349">
    <property type="entry name" value="PHAGE INTEGRASE-RELATED"/>
    <property type="match status" value="1"/>
</dbReference>
<protein>
    <submittedName>
        <fullName evidence="9">Site-specific integrase</fullName>
    </submittedName>
</protein>
<keyword evidence="5" id="KW-0233">DNA recombination</keyword>
<dbReference type="InterPro" id="IPR002104">
    <property type="entry name" value="Integrase_catalytic"/>
</dbReference>
<comment type="similarity">
    <text evidence="2">Belongs to the 'phage' integrase family.</text>
</comment>
<evidence type="ECO:0000256" key="2">
    <source>
        <dbReference type="ARBA" id="ARBA00008857"/>
    </source>
</evidence>
<dbReference type="Pfam" id="PF14657">
    <property type="entry name" value="Arm-DNA-bind_4"/>
    <property type="match status" value="1"/>
</dbReference>
<dbReference type="Gene3D" id="1.10.443.10">
    <property type="entry name" value="Intergrase catalytic core"/>
    <property type="match status" value="1"/>
</dbReference>
<comment type="function">
    <text evidence="1">Site-specific tyrosine recombinase, which acts by catalyzing the cutting and rejoining of the recombining DNA molecules.</text>
</comment>
<evidence type="ECO:0000256" key="1">
    <source>
        <dbReference type="ARBA" id="ARBA00003283"/>
    </source>
</evidence>
<gene>
    <name evidence="9" type="ORF">DWY69_17545</name>
</gene>
<dbReference type="InterPro" id="IPR010998">
    <property type="entry name" value="Integrase_recombinase_N"/>
</dbReference>
<dbReference type="Pfam" id="PF00589">
    <property type="entry name" value="Phage_integrase"/>
    <property type="match status" value="1"/>
</dbReference>
<keyword evidence="4 6" id="KW-0238">DNA-binding</keyword>
<evidence type="ECO:0000256" key="6">
    <source>
        <dbReference type="PROSITE-ProRule" id="PRU01248"/>
    </source>
</evidence>
<dbReference type="AlphaFoldDB" id="A0A3E3IR85"/>
<dbReference type="GO" id="GO:0003677">
    <property type="term" value="F:DNA binding"/>
    <property type="evidence" value="ECO:0007669"/>
    <property type="project" value="UniProtKB-UniRule"/>
</dbReference>
<evidence type="ECO:0000313" key="9">
    <source>
        <dbReference type="EMBL" id="RGE69451.1"/>
    </source>
</evidence>